<organism evidence="1">
    <name type="scientific">Anguilla anguilla</name>
    <name type="common">European freshwater eel</name>
    <name type="synonym">Muraena anguilla</name>
    <dbReference type="NCBI Taxonomy" id="7936"/>
    <lineage>
        <taxon>Eukaryota</taxon>
        <taxon>Metazoa</taxon>
        <taxon>Chordata</taxon>
        <taxon>Craniata</taxon>
        <taxon>Vertebrata</taxon>
        <taxon>Euteleostomi</taxon>
        <taxon>Actinopterygii</taxon>
        <taxon>Neopterygii</taxon>
        <taxon>Teleostei</taxon>
        <taxon>Anguilliformes</taxon>
        <taxon>Anguillidae</taxon>
        <taxon>Anguilla</taxon>
    </lineage>
</organism>
<proteinExistence type="predicted"/>
<dbReference type="EMBL" id="GBXM01061990">
    <property type="protein sequence ID" value="JAH46587.1"/>
    <property type="molecule type" value="Transcribed_RNA"/>
</dbReference>
<evidence type="ECO:0000313" key="1">
    <source>
        <dbReference type="EMBL" id="JAH46587.1"/>
    </source>
</evidence>
<sequence>MIAINNQQ</sequence>
<protein>
    <submittedName>
        <fullName evidence="1">Uncharacterized protein</fullName>
    </submittedName>
</protein>
<reference evidence="1" key="1">
    <citation type="submission" date="2014-11" db="EMBL/GenBank/DDBJ databases">
        <authorList>
            <person name="Amaro Gonzalez C."/>
        </authorList>
    </citation>
    <scope>NUCLEOTIDE SEQUENCE</scope>
</reference>
<reference evidence="1" key="2">
    <citation type="journal article" date="2015" name="Fish Shellfish Immunol.">
        <title>Early steps in the European eel (Anguilla anguilla)-Vibrio vulnificus interaction in the gills: Role of the RtxA13 toxin.</title>
        <authorList>
            <person name="Callol A."/>
            <person name="Pajuelo D."/>
            <person name="Ebbesson L."/>
            <person name="Teles M."/>
            <person name="MacKenzie S."/>
            <person name="Amaro C."/>
        </authorList>
    </citation>
    <scope>NUCLEOTIDE SEQUENCE</scope>
</reference>
<name>A0A0E9SZ95_ANGAN</name>
<accession>A0A0E9SZ95</accession>